<dbReference type="PANTHER" id="PTHR33931:SF2">
    <property type="entry name" value="HOLIN-LIKE PROTEIN CIDA"/>
    <property type="match status" value="1"/>
</dbReference>
<proteinExistence type="predicted"/>
<evidence type="ECO:0000256" key="6">
    <source>
        <dbReference type="SAM" id="Phobius"/>
    </source>
</evidence>
<dbReference type="InterPro" id="IPR005538">
    <property type="entry name" value="LrgA/CidA"/>
</dbReference>
<keyword evidence="8" id="KW-1185">Reference proteome</keyword>
<dbReference type="PANTHER" id="PTHR33931">
    <property type="entry name" value="HOLIN-LIKE PROTEIN CIDA-RELATED"/>
    <property type="match status" value="1"/>
</dbReference>
<evidence type="ECO:0008006" key="9">
    <source>
        <dbReference type="Google" id="ProtNLM"/>
    </source>
</evidence>
<feature type="transmembrane region" description="Helical" evidence="6">
    <location>
        <begin position="66"/>
        <end position="85"/>
    </location>
</feature>
<sequence length="123" mass="12803">MLLSLGLILLCQLIGEAIARGTGIPVPGPVIGMALCVLLLLARDALVRWMPTELRDGTFETTGRGILSHLSLLFVPAGVGVIQRLDVLGSNALALAVAVVASTVLGMAVTAWVFSVVARWTGE</sequence>
<evidence type="ECO:0000313" key="8">
    <source>
        <dbReference type="Proteomes" id="UP000239724"/>
    </source>
</evidence>
<accession>A0A2S6MWE7</accession>
<feature type="transmembrane region" description="Helical" evidence="6">
    <location>
        <begin position="29"/>
        <end position="46"/>
    </location>
</feature>
<dbReference type="OrthoDB" id="385012at2"/>
<dbReference type="GO" id="GO:0005886">
    <property type="term" value="C:plasma membrane"/>
    <property type="evidence" value="ECO:0007669"/>
    <property type="project" value="UniProtKB-SubCell"/>
</dbReference>
<evidence type="ECO:0000313" key="7">
    <source>
        <dbReference type="EMBL" id="PPQ26684.1"/>
    </source>
</evidence>
<comment type="subcellular location">
    <subcellularLocation>
        <location evidence="1">Cell membrane</location>
        <topology evidence="1">Multi-pass membrane protein</topology>
    </subcellularLocation>
</comment>
<evidence type="ECO:0000256" key="5">
    <source>
        <dbReference type="ARBA" id="ARBA00023136"/>
    </source>
</evidence>
<evidence type="ECO:0000256" key="2">
    <source>
        <dbReference type="ARBA" id="ARBA00022475"/>
    </source>
</evidence>
<dbReference type="Pfam" id="PF03788">
    <property type="entry name" value="LrgA"/>
    <property type="match status" value="1"/>
</dbReference>
<evidence type="ECO:0000256" key="4">
    <source>
        <dbReference type="ARBA" id="ARBA00022989"/>
    </source>
</evidence>
<keyword evidence="2" id="KW-1003">Cell membrane</keyword>
<keyword evidence="3 6" id="KW-0812">Transmembrane</keyword>
<dbReference type="RefSeq" id="WP_104522438.1">
    <property type="nucleotide sequence ID" value="NZ_NHRY01000267.1"/>
</dbReference>
<reference evidence="7 8" key="1">
    <citation type="journal article" date="2018" name="Arch. Microbiol.">
        <title>New insights into the metabolic potential of the phototrophic purple bacterium Rhodopila globiformis DSM 161(T) from its draft genome sequence and evidence for a vanadium-dependent nitrogenase.</title>
        <authorList>
            <person name="Imhoff J.F."/>
            <person name="Rahn T."/>
            <person name="Kunzel S."/>
            <person name="Neulinger S.C."/>
        </authorList>
    </citation>
    <scope>NUCLEOTIDE SEQUENCE [LARGE SCALE GENOMIC DNA]</scope>
    <source>
        <strain evidence="7 8">DSM 161</strain>
    </source>
</reference>
<comment type="caution">
    <text evidence="7">The sequence shown here is derived from an EMBL/GenBank/DDBJ whole genome shotgun (WGS) entry which is preliminary data.</text>
</comment>
<keyword evidence="5 6" id="KW-0472">Membrane</keyword>
<gene>
    <name evidence="7" type="ORF">CCS01_29415</name>
</gene>
<keyword evidence="4 6" id="KW-1133">Transmembrane helix</keyword>
<feature type="transmembrane region" description="Helical" evidence="6">
    <location>
        <begin position="91"/>
        <end position="118"/>
    </location>
</feature>
<dbReference type="Proteomes" id="UP000239724">
    <property type="component" value="Unassembled WGS sequence"/>
</dbReference>
<evidence type="ECO:0000256" key="3">
    <source>
        <dbReference type="ARBA" id="ARBA00022692"/>
    </source>
</evidence>
<organism evidence="7 8">
    <name type="scientific">Rhodopila globiformis</name>
    <name type="common">Rhodopseudomonas globiformis</name>
    <dbReference type="NCBI Taxonomy" id="1071"/>
    <lineage>
        <taxon>Bacteria</taxon>
        <taxon>Pseudomonadati</taxon>
        <taxon>Pseudomonadota</taxon>
        <taxon>Alphaproteobacteria</taxon>
        <taxon>Acetobacterales</taxon>
        <taxon>Acetobacteraceae</taxon>
        <taxon>Rhodopila</taxon>
    </lineage>
</organism>
<protein>
    <recommendedName>
        <fullName evidence="9">CidA/LrgA family protein</fullName>
    </recommendedName>
</protein>
<dbReference type="EMBL" id="NHRY01000267">
    <property type="protein sequence ID" value="PPQ26684.1"/>
    <property type="molecule type" value="Genomic_DNA"/>
</dbReference>
<name>A0A2S6MWE7_RHOGL</name>
<evidence type="ECO:0000256" key="1">
    <source>
        <dbReference type="ARBA" id="ARBA00004651"/>
    </source>
</evidence>
<dbReference type="AlphaFoldDB" id="A0A2S6MWE7"/>